<feature type="domain" description="dUTPase-like" evidence="5">
    <location>
        <begin position="12"/>
        <end position="139"/>
    </location>
</feature>
<evidence type="ECO:0000256" key="1">
    <source>
        <dbReference type="ARBA" id="ARBA00006581"/>
    </source>
</evidence>
<dbReference type="GO" id="GO:0006226">
    <property type="term" value="P:dUMP biosynthetic process"/>
    <property type="evidence" value="ECO:0007669"/>
    <property type="project" value="InterPro"/>
</dbReference>
<dbReference type="EC" id="3.6.1.23" evidence="2"/>
<dbReference type="SUPFAM" id="SSF51283">
    <property type="entry name" value="dUTPase-like"/>
    <property type="match status" value="1"/>
</dbReference>
<proteinExistence type="inferred from homology"/>
<reference evidence="6" key="1">
    <citation type="journal article" date="2020" name="Nature">
        <title>Giant virus diversity and host interactions through global metagenomics.</title>
        <authorList>
            <person name="Schulz F."/>
            <person name="Roux S."/>
            <person name="Paez-Espino D."/>
            <person name="Jungbluth S."/>
            <person name="Walsh D.A."/>
            <person name="Denef V.J."/>
            <person name="McMahon K.D."/>
            <person name="Konstantinidis K.T."/>
            <person name="Eloe-Fadrosh E.A."/>
            <person name="Kyrpides N.C."/>
            <person name="Woyke T."/>
        </authorList>
    </citation>
    <scope>NUCLEOTIDE SEQUENCE</scope>
    <source>
        <strain evidence="6">GVMAG-M-3300017651-5</strain>
    </source>
</reference>
<dbReference type="GO" id="GO:0000287">
    <property type="term" value="F:magnesium ion binding"/>
    <property type="evidence" value="ECO:0007669"/>
    <property type="project" value="InterPro"/>
</dbReference>
<dbReference type="NCBIfam" id="NF001862">
    <property type="entry name" value="PRK00601.1"/>
    <property type="match status" value="1"/>
</dbReference>
<evidence type="ECO:0000256" key="2">
    <source>
        <dbReference type="ARBA" id="ARBA00012379"/>
    </source>
</evidence>
<sequence length="140" mass="14925">MELLVQRLTPDAVIPARSTQGSIGYDLSSTEDIIIPAKSRLLVGTGLSMIIPSGHYGRIAPRSGLAYKSMIDIGAGVIDSDYRGEVKVLMINSSNVEFQVTKGMRIAQLILERASTPDIIEVGSLDETERSNGGFGSTGL</sequence>
<accession>A0A6C0BKY1</accession>
<dbReference type="PANTHER" id="PTHR11241">
    <property type="entry name" value="DEOXYURIDINE 5'-TRIPHOSPHATE NUCLEOTIDOHYDROLASE"/>
    <property type="match status" value="1"/>
</dbReference>
<dbReference type="EMBL" id="MN739195">
    <property type="protein sequence ID" value="QHS93037.1"/>
    <property type="molecule type" value="Genomic_DNA"/>
</dbReference>
<dbReference type="InterPro" id="IPR033704">
    <property type="entry name" value="dUTPase_trimeric"/>
</dbReference>
<dbReference type="CDD" id="cd07557">
    <property type="entry name" value="trimeric_dUTPase"/>
    <property type="match status" value="1"/>
</dbReference>
<evidence type="ECO:0000256" key="4">
    <source>
        <dbReference type="ARBA" id="ARBA00023080"/>
    </source>
</evidence>
<keyword evidence="4" id="KW-0546">Nucleotide metabolism</keyword>
<dbReference type="InterPro" id="IPR008181">
    <property type="entry name" value="dUTPase"/>
</dbReference>
<organism evidence="6">
    <name type="scientific">viral metagenome</name>
    <dbReference type="NCBI Taxonomy" id="1070528"/>
    <lineage>
        <taxon>unclassified sequences</taxon>
        <taxon>metagenomes</taxon>
        <taxon>organismal metagenomes</taxon>
    </lineage>
</organism>
<dbReference type="InterPro" id="IPR029054">
    <property type="entry name" value="dUTPase-like"/>
</dbReference>
<dbReference type="Gene3D" id="2.70.40.10">
    <property type="match status" value="1"/>
</dbReference>
<dbReference type="InterPro" id="IPR036157">
    <property type="entry name" value="dUTPase-like_sf"/>
</dbReference>
<dbReference type="GO" id="GO:0046081">
    <property type="term" value="P:dUTP catabolic process"/>
    <property type="evidence" value="ECO:0007669"/>
    <property type="project" value="InterPro"/>
</dbReference>
<keyword evidence="3" id="KW-0378">Hydrolase</keyword>
<comment type="similarity">
    <text evidence="1">Belongs to the dUTPase family.</text>
</comment>
<evidence type="ECO:0000313" key="6">
    <source>
        <dbReference type="EMBL" id="QHS93037.1"/>
    </source>
</evidence>
<evidence type="ECO:0000259" key="5">
    <source>
        <dbReference type="Pfam" id="PF00692"/>
    </source>
</evidence>
<evidence type="ECO:0000256" key="3">
    <source>
        <dbReference type="ARBA" id="ARBA00022801"/>
    </source>
</evidence>
<protein>
    <recommendedName>
        <fullName evidence="2">dUTP diphosphatase</fullName>
        <ecNumber evidence="2">3.6.1.23</ecNumber>
    </recommendedName>
</protein>
<dbReference type="NCBIfam" id="TIGR00576">
    <property type="entry name" value="dut"/>
    <property type="match status" value="1"/>
</dbReference>
<dbReference type="PANTHER" id="PTHR11241:SF0">
    <property type="entry name" value="DEOXYURIDINE 5'-TRIPHOSPHATE NUCLEOTIDOHYDROLASE"/>
    <property type="match status" value="1"/>
</dbReference>
<dbReference type="Pfam" id="PF00692">
    <property type="entry name" value="dUTPase"/>
    <property type="match status" value="1"/>
</dbReference>
<dbReference type="AlphaFoldDB" id="A0A6C0BKY1"/>
<name>A0A6C0BKY1_9ZZZZ</name>
<dbReference type="GO" id="GO:0004170">
    <property type="term" value="F:dUTP diphosphatase activity"/>
    <property type="evidence" value="ECO:0007669"/>
    <property type="project" value="UniProtKB-EC"/>
</dbReference>